<feature type="repeat" description="PPR" evidence="2">
    <location>
        <begin position="921"/>
        <end position="955"/>
    </location>
</feature>
<evidence type="ECO:0000256" key="2">
    <source>
        <dbReference type="PROSITE-ProRule" id="PRU00708"/>
    </source>
</evidence>
<dbReference type="GO" id="GO:0009451">
    <property type="term" value="P:RNA modification"/>
    <property type="evidence" value="ECO:0007669"/>
    <property type="project" value="InterPro"/>
</dbReference>
<dbReference type="NCBIfam" id="TIGR00756">
    <property type="entry name" value="PPR"/>
    <property type="match status" value="3"/>
</dbReference>
<dbReference type="Pfam" id="PF13812">
    <property type="entry name" value="PPR_3"/>
    <property type="match status" value="1"/>
</dbReference>
<feature type="repeat" description="PPR" evidence="2">
    <location>
        <begin position="555"/>
        <end position="589"/>
    </location>
</feature>
<dbReference type="InterPro" id="IPR046960">
    <property type="entry name" value="PPR_At4g14850-like_plant"/>
</dbReference>
<protein>
    <recommendedName>
        <fullName evidence="5">Pentatricopeptide repeat-containing protein</fullName>
    </recommendedName>
</protein>
<evidence type="ECO:0000313" key="3">
    <source>
        <dbReference type="EMBL" id="GMH14782.1"/>
    </source>
</evidence>
<dbReference type="GO" id="GO:0003723">
    <property type="term" value="F:RNA binding"/>
    <property type="evidence" value="ECO:0007669"/>
    <property type="project" value="InterPro"/>
</dbReference>
<comment type="caution">
    <text evidence="3">The sequence shown here is derived from an EMBL/GenBank/DDBJ whole genome shotgun (WGS) entry which is preliminary data.</text>
</comment>
<keyword evidence="1" id="KW-0677">Repeat</keyword>
<gene>
    <name evidence="3" type="ORF">Nepgr_016623</name>
</gene>
<dbReference type="Gene3D" id="1.25.40.10">
    <property type="entry name" value="Tetratricopeptide repeat domain"/>
    <property type="match status" value="6"/>
</dbReference>
<dbReference type="FunFam" id="1.25.40.10:FF:000090">
    <property type="entry name" value="Pentatricopeptide repeat-containing protein, chloroplastic"/>
    <property type="match status" value="1"/>
</dbReference>
<dbReference type="EMBL" id="BSYO01000014">
    <property type="protein sequence ID" value="GMH14782.1"/>
    <property type="molecule type" value="Genomic_DNA"/>
</dbReference>
<accession>A0AAD3SPM5</accession>
<sequence length="967" mass="107731">MVLNNRSTLHSLGSLSKSLLFLSPYFLTFSLPSHLLSLRYHASLHCQPHPEAIKFRSLLKLCKTIEDLKPFQALIIVNGLIDDEIFIGNFIRRCFELGNPEFALSAFQTYGKCSLFLQNLIIRNLCKCGFYKEILSVYRKCRLVGCPSDDYTFPSVIKACSALCDVEVGKGVHSLVLRTGYYRNVVVQTALVDYYAKIGRTDIARLVLDRMSQPDLVSWNALISGYSWNFCDNEALEVLRQIWVKGLKPNVSTLASIIPVCTRLGCLNMGKHLHGYAIKCGFFQNELLTPALISMYAHTGDIVAGRRLFDLSPIKNIVIWNSMIYAYTQNQRSYDAYEMFSDMLHSDFCPNTVTFVSIIPCCEDLDSIWHGECLHACVVKHALEKQASVATALISMYANLGYLDSAKFLFDQIAGFVPDAISIISVLTACCNLEAVLLGKSAHAFSIKKDLNSNLNLSNLLLAFYSDCHQVSSSYKLFQKMVVQNTISWNTMISGYLNNGEIQKAVALLLEMQLEGVEFDLVTLISILPYCYKRGDLVQGMAVHCYAVKSGFINDVFFCNSLINTYSNCGNLGAATLLFEIMPQRSVISWNSLITSYLCHNLHSEVMVLLRQMAGGDQRPNYITLLNTLPSCYTILQGKSIHAFAIRTGAIEQTPLVTSIIFMYARFERMASCFLMFGAGEKQHTSLWNAMMSALVPAREAKNTVAIFCQLLWTELKPDYITILSLVSACVQLNSISLNDSIVAYLTKGGFVKDAAICNALIDNYAKCGYILIARKLFEELQDKDAVSWSVMINGYTLHGDGNAAVALLLDMEDSSVRPDSITYLSILSACSHGGLVEQSKMVLNSMIVHEIRPSIEHYACILDLLGRTGYLNEAYDIVNRLPGGPSVSMLESLLGACMVHGNLELGMKICGLLLEREPENPGFFVMLHNMYASAGRWNDANKVRDQMENRGLKKVPGFSLLTEPHC</sequence>
<dbReference type="PANTHER" id="PTHR24015:SF1780">
    <property type="entry name" value="REPEAT SUPERFAMILY PROTEIN, PUTATIVE-RELATED"/>
    <property type="match status" value="1"/>
</dbReference>
<feature type="repeat" description="PPR" evidence="2">
    <location>
        <begin position="215"/>
        <end position="249"/>
    </location>
</feature>
<feature type="repeat" description="PPR" evidence="2">
    <location>
        <begin position="485"/>
        <end position="519"/>
    </location>
</feature>
<dbReference type="AlphaFoldDB" id="A0AAD3SPM5"/>
<proteinExistence type="predicted"/>
<dbReference type="FunFam" id="1.25.40.10:FF:000344">
    <property type="entry name" value="Pentatricopeptide repeat-containing protein"/>
    <property type="match status" value="1"/>
</dbReference>
<organism evidence="3 4">
    <name type="scientific">Nepenthes gracilis</name>
    <name type="common">Slender pitcher plant</name>
    <dbReference type="NCBI Taxonomy" id="150966"/>
    <lineage>
        <taxon>Eukaryota</taxon>
        <taxon>Viridiplantae</taxon>
        <taxon>Streptophyta</taxon>
        <taxon>Embryophyta</taxon>
        <taxon>Tracheophyta</taxon>
        <taxon>Spermatophyta</taxon>
        <taxon>Magnoliopsida</taxon>
        <taxon>eudicotyledons</taxon>
        <taxon>Gunneridae</taxon>
        <taxon>Pentapetalae</taxon>
        <taxon>Caryophyllales</taxon>
        <taxon>Nepenthaceae</taxon>
        <taxon>Nepenthes</taxon>
    </lineage>
</organism>
<feature type="repeat" description="PPR" evidence="2">
    <location>
        <begin position="785"/>
        <end position="819"/>
    </location>
</feature>
<feature type="repeat" description="PPR" evidence="2">
    <location>
        <begin position="820"/>
        <end position="854"/>
    </location>
</feature>
<dbReference type="InterPro" id="IPR011990">
    <property type="entry name" value="TPR-like_helical_dom_sf"/>
</dbReference>
<keyword evidence="4" id="KW-1185">Reference proteome</keyword>
<dbReference type="PANTHER" id="PTHR24015">
    <property type="entry name" value="OS07G0578800 PROTEIN-RELATED"/>
    <property type="match status" value="1"/>
</dbReference>
<dbReference type="Pfam" id="PF01535">
    <property type="entry name" value="PPR"/>
    <property type="match status" value="5"/>
</dbReference>
<evidence type="ECO:0000313" key="4">
    <source>
        <dbReference type="Proteomes" id="UP001279734"/>
    </source>
</evidence>
<name>A0AAD3SPM5_NEPGR</name>
<dbReference type="InterPro" id="IPR002885">
    <property type="entry name" value="PPR_rpt"/>
</dbReference>
<evidence type="ECO:0008006" key="5">
    <source>
        <dbReference type="Google" id="ProtNLM"/>
    </source>
</evidence>
<dbReference type="InterPro" id="IPR046848">
    <property type="entry name" value="E_motif"/>
</dbReference>
<dbReference type="Pfam" id="PF20431">
    <property type="entry name" value="E_motif"/>
    <property type="match status" value="1"/>
</dbReference>
<dbReference type="Proteomes" id="UP001279734">
    <property type="component" value="Unassembled WGS sequence"/>
</dbReference>
<evidence type="ECO:0000256" key="1">
    <source>
        <dbReference type="ARBA" id="ARBA00022737"/>
    </source>
</evidence>
<dbReference type="Pfam" id="PF13041">
    <property type="entry name" value="PPR_2"/>
    <property type="match status" value="3"/>
</dbReference>
<dbReference type="PROSITE" id="PS51375">
    <property type="entry name" value="PPR"/>
    <property type="match status" value="7"/>
</dbReference>
<feature type="repeat" description="PPR" evidence="2">
    <location>
        <begin position="316"/>
        <end position="350"/>
    </location>
</feature>
<reference evidence="3" key="1">
    <citation type="submission" date="2023-05" db="EMBL/GenBank/DDBJ databases">
        <title>Nepenthes gracilis genome sequencing.</title>
        <authorList>
            <person name="Fukushima K."/>
        </authorList>
    </citation>
    <scope>NUCLEOTIDE SEQUENCE</scope>
    <source>
        <strain evidence="3">SING2019-196</strain>
    </source>
</reference>